<dbReference type="CDD" id="cd09487">
    <property type="entry name" value="SAM_superfamily"/>
    <property type="match status" value="1"/>
</dbReference>
<organism evidence="4 5">
    <name type="scientific">Oryza meyeriana var. granulata</name>
    <dbReference type="NCBI Taxonomy" id="110450"/>
    <lineage>
        <taxon>Eukaryota</taxon>
        <taxon>Viridiplantae</taxon>
        <taxon>Streptophyta</taxon>
        <taxon>Embryophyta</taxon>
        <taxon>Tracheophyta</taxon>
        <taxon>Spermatophyta</taxon>
        <taxon>Magnoliopsida</taxon>
        <taxon>Liliopsida</taxon>
        <taxon>Poales</taxon>
        <taxon>Poaceae</taxon>
        <taxon>BOP clade</taxon>
        <taxon>Oryzoideae</taxon>
        <taxon>Oryzeae</taxon>
        <taxon>Oryzinae</taxon>
        <taxon>Oryza</taxon>
        <taxon>Oryza meyeriana</taxon>
    </lineage>
</organism>
<evidence type="ECO:0000313" key="4">
    <source>
        <dbReference type="EMBL" id="KAF0912533.1"/>
    </source>
</evidence>
<keyword evidence="5" id="KW-1185">Reference proteome</keyword>
<dbReference type="AlphaFoldDB" id="A0A6G1DLD2"/>
<sequence length="260" mass="27927">MADLHPPEPDTNGGAAAAAVAAPSGDPAAEASGAQAAAGPPYSKRRRRPSVRLGDIGVHSAAAADVPLPQRRHHKPSSSSHPRPPRRAHPEDALDPLHPSSAAHRRSQKPAQRRPRTAWIPAAPGADGYEDEAEHYYDDADHGDESDGVADWGLPNGRLPGAMGYGGVKAWLDGLGLSRYAPVFEIHEVDDEVLPLLTLEDLKDMGIGAVGSRRKLYAAIQKLQRSDSVILNTSWLRHAGRRPDIKVEMLGRETLIHFKG</sequence>
<feature type="compositionally biased region" description="Basic residues" evidence="2">
    <location>
        <begin position="103"/>
        <end position="116"/>
    </location>
</feature>
<gene>
    <name evidence="4" type="ORF">E2562_014112</name>
</gene>
<dbReference type="Pfam" id="PF07647">
    <property type="entry name" value="SAM_2"/>
    <property type="match status" value="1"/>
</dbReference>
<keyword evidence="1" id="KW-0677">Repeat</keyword>
<accession>A0A6G1DLD2</accession>
<dbReference type="Proteomes" id="UP000479710">
    <property type="component" value="Unassembled WGS sequence"/>
</dbReference>
<evidence type="ECO:0000313" key="5">
    <source>
        <dbReference type="Proteomes" id="UP000479710"/>
    </source>
</evidence>
<dbReference type="Gene3D" id="1.10.150.50">
    <property type="entry name" value="Transcription Factor, Ets-1"/>
    <property type="match status" value="1"/>
</dbReference>
<dbReference type="InterPro" id="IPR013761">
    <property type="entry name" value="SAM/pointed_sf"/>
</dbReference>
<reference evidence="4 5" key="1">
    <citation type="submission" date="2019-11" db="EMBL/GenBank/DDBJ databases">
        <title>Whole genome sequence of Oryza granulata.</title>
        <authorList>
            <person name="Li W."/>
        </authorList>
    </citation>
    <scope>NUCLEOTIDE SEQUENCE [LARGE SCALE GENOMIC DNA]</scope>
    <source>
        <strain evidence="5">cv. Menghai</strain>
        <tissue evidence="4">Leaf</tissue>
    </source>
</reference>
<dbReference type="OrthoDB" id="539213at2759"/>
<protein>
    <recommendedName>
        <fullName evidence="3">SAM domain-containing protein</fullName>
    </recommendedName>
</protein>
<dbReference type="PANTHER" id="PTHR10627:SF69">
    <property type="entry name" value="PROTEIN BICAUDAL C"/>
    <property type="match status" value="1"/>
</dbReference>
<comment type="caution">
    <text evidence="4">The sequence shown here is derived from an EMBL/GenBank/DDBJ whole genome shotgun (WGS) entry which is preliminary data.</text>
</comment>
<dbReference type="PROSITE" id="PS50105">
    <property type="entry name" value="SAM_DOMAIN"/>
    <property type="match status" value="1"/>
</dbReference>
<feature type="domain" description="SAM" evidence="3">
    <location>
        <begin position="163"/>
        <end position="226"/>
    </location>
</feature>
<name>A0A6G1DLD2_9ORYZ</name>
<dbReference type="PANTHER" id="PTHR10627">
    <property type="entry name" value="SCP160"/>
    <property type="match status" value="1"/>
</dbReference>
<feature type="compositionally biased region" description="Low complexity" evidence="2">
    <location>
        <begin position="13"/>
        <end position="41"/>
    </location>
</feature>
<evidence type="ECO:0000256" key="2">
    <source>
        <dbReference type="SAM" id="MobiDB-lite"/>
    </source>
</evidence>
<dbReference type="SMART" id="SM00454">
    <property type="entry name" value="SAM"/>
    <property type="match status" value="1"/>
</dbReference>
<feature type="region of interest" description="Disordered" evidence="2">
    <location>
        <begin position="1"/>
        <end position="129"/>
    </location>
</feature>
<proteinExistence type="predicted"/>
<evidence type="ECO:0000256" key="1">
    <source>
        <dbReference type="ARBA" id="ARBA00022737"/>
    </source>
</evidence>
<evidence type="ECO:0000259" key="3">
    <source>
        <dbReference type="PROSITE" id="PS50105"/>
    </source>
</evidence>
<dbReference type="SUPFAM" id="SSF47769">
    <property type="entry name" value="SAM/Pointed domain"/>
    <property type="match status" value="1"/>
</dbReference>
<dbReference type="InterPro" id="IPR001660">
    <property type="entry name" value="SAM"/>
</dbReference>
<dbReference type="EMBL" id="SPHZ02000006">
    <property type="protein sequence ID" value="KAF0912533.1"/>
    <property type="molecule type" value="Genomic_DNA"/>
</dbReference>